<organism evidence="1 2">
    <name type="scientific">Acidimicrobiia bacterium BACL6 MAG-120924-bin43</name>
    <dbReference type="NCBI Taxonomy" id="1655583"/>
    <lineage>
        <taxon>Bacteria</taxon>
        <taxon>Bacillati</taxon>
        <taxon>Actinomycetota</taxon>
        <taxon>Acidimicrobiia</taxon>
        <taxon>acIV cluster</taxon>
    </lineage>
</organism>
<proteinExistence type="predicted"/>
<reference evidence="1 2" key="1">
    <citation type="submission" date="2015-10" db="EMBL/GenBank/DDBJ databases">
        <title>Metagenome-Assembled Genomes uncover a global brackish microbiome.</title>
        <authorList>
            <person name="Hugerth L.W."/>
            <person name="Larsson J."/>
            <person name="Alneberg J."/>
            <person name="Lindh M.V."/>
            <person name="Legrand C."/>
            <person name="Pinhassi J."/>
            <person name="Andersson A.F."/>
        </authorList>
    </citation>
    <scope>NUCLEOTIDE SEQUENCE [LARGE SCALE GENOMIC DNA]</scope>
    <source>
        <strain evidence="1">BACL6 MAG-120924-bin43</strain>
    </source>
</reference>
<sequence>MLAFRTYLKLIGVVVLRPSLWMTALRSAKRLVPRQWWRNGSHLPVPSRAYIDFRLTTQYGYGVEQPEIADVIDYLEWSKDWHSTGTSMRRRLHKA</sequence>
<evidence type="ECO:0000313" key="2">
    <source>
        <dbReference type="Proteomes" id="UP000051017"/>
    </source>
</evidence>
<dbReference type="AlphaFoldDB" id="A0A0R2QB62"/>
<gene>
    <name evidence="1" type="ORF">ABR75_04580</name>
</gene>
<dbReference type="Proteomes" id="UP000051017">
    <property type="component" value="Unassembled WGS sequence"/>
</dbReference>
<name>A0A0R2QB62_9ACTN</name>
<dbReference type="EMBL" id="LIBJ01000146">
    <property type="protein sequence ID" value="KRO47591.1"/>
    <property type="molecule type" value="Genomic_DNA"/>
</dbReference>
<accession>A0A0R2QB62</accession>
<evidence type="ECO:0000313" key="1">
    <source>
        <dbReference type="EMBL" id="KRO47591.1"/>
    </source>
</evidence>
<protein>
    <submittedName>
        <fullName evidence="1">Uncharacterized protein</fullName>
    </submittedName>
</protein>
<comment type="caution">
    <text evidence="1">The sequence shown here is derived from an EMBL/GenBank/DDBJ whole genome shotgun (WGS) entry which is preliminary data.</text>
</comment>